<dbReference type="PANTHER" id="PTHR19848:SF8">
    <property type="entry name" value="F-BOX AND WD REPEAT DOMAIN CONTAINING 7"/>
    <property type="match status" value="1"/>
</dbReference>
<proteinExistence type="predicted"/>
<evidence type="ECO:0000256" key="3">
    <source>
        <dbReference type="PROSITE-ProRule" id="PRU00221"/>
    </source>
</evidence>
<dbReference type="InterPro" id="IPR001680">
    <property type="entry name" value="WD40_rpt"/>
</dbReference>
<protein>
    <submittedName>
        <fullName evidence="5">Uncharacterized protein</fullName>
    </submittedName>
</protein>
<dbReference type="Proteomes" id="UP000601435">
    <property type="component" value="Unassembled WGS sequence"/>
</dbReference>
<accession>A0A812SXI5</accession>
<evidence type="ECO:0000256" key="4">
    <source>
        <dbReference type="SAM" id="MobiDB-lite"/>
    </source>
</evidence>
<dbReference type="PROSITE" id="PS00678">
    <property type="entry name" value="WD_REPEATS_1"/>
    <property type="match status" value="1"/>
</dbReference>
<gene>
    <name evidence="5" type="ORF">SNEC2469_LOCUS14432</name>
</gene>
<dbReference type="PANTHER" id="PTHR19848">
    <property type="entry name" value="WD40 REPEAT PROTEIN"/>
    <property type="match status" value="1"/>
</dbReference>
<dbReference type="InterPro" id="IPR036322">
    <property type="entry name" value="WD40_repeat_dom_sf"/>
</dbReference>
<dbReference type="SUPFAM" id="SSF50978">
    <property type="entry name" value="WD40 repeat-like"/>
    <property type="match status" value="1"/>
</dbReference>
<keyword evidence="2" id="KW-0677">Repeat</keyword>
<feature type="region of interest" description="Disordered" evidence="4">
    <location>
        <begin position="1"/>
        <end position="29"/>
    </location>
</feature>
<dbReference type="Pfam" id="PF00400">
    <property type="entry name" value="WD40"/>
    <property type="match status" value="1"/>
</dbReference>
<evidence type="ECO:0000256" key="2">
    <source>
        <dbReference type="ARBA" id="ARBA00022737"/>
    </source>
</evidence>
<feature type="repeat" description="WD" evidence="3">
    <location>
        <begin position="300"/>
        <end position="341"/>
    </location>
</feature>
<dbReference type="EMBL" id="CAJNJA010023141">
    <property type="protein sequence ID" value="CAE7506148.1"/>
    <property type="molecule type" value="Genomic_DNA"/>
</dbReference>
<dbReference type="AlphaFoldDB" id="A0A812SXI5"/>
<comment type="caution">
    <text evidence="5">The sequence shown here is derived from an EMBL/GenBank/DDBJ whole genome shotgun (WGS) entry which is preliminary data.</text>
</comment>
<dbReference type="OrthoDB" id="361494at2759"/>
<sequence>MEAACMQQSSQQSSQYSQQEGGDVDSELSPALPESFQEVTHGRLGFRQVACLIGLLGAALLALATVPLNPSVGEVASSNDVSMEEMSWNPRNLATISCSAVTCDIYSTPLDPNIECEGPATSADCLDKCCGSIACDAIPGFSCMATLGPTFLTRQISYFRSGQTSKTCKGQAQCEDTCCQGRCADTSCPAATTCKRPFPPERCTPSTCQEQCCYEKASDDYCGNGLTAWTMACKSCQTLTEYCEVKLGLDFETTPTEVWNHRAFERVMNNLVEPGCEVKETPRCEDLLKFGIKSVFPWHNSGEAVSVNGIDVIAGGTRAVSGGDDKLVFIWRIADGKMLRNYSAHYSAVQTISTFNDATFFCAASETEAIVWRSSGPEDSGVLSMEYTTGDDTVPTTSCVGINTWETAIVGQADSFTVIWHWKASKTLSVPTNPKDQWKWQIDKDAGFVRWPDQFKGHDSEWQVAFTEWRKSLFGLNSRRLSNTSEDVKGRRLRPADRTAPWTNWFTNTRWGDVPVYYYQPDNWGPVTSIAAIPFDTLYAVGYGHGSIRVWITYNGFLKSLIPQAHDGAVNALVSAPAGNTLYSGGEDGMIRMWDVFNGKHLGDLYAVFAGPVRSLAVIPGGNNIYSGHAGGLLLLWIPGLKKLWCHLDTKAGSVNALQVNPGVVGQVLVALEAGEARVYEMR</sequence>
<dbReference type="Gene3D" id="2.130.10.10">
    <property type="entry name" value="YVTN repeat-like/Quinoprotein amine dehydrogenase"/>
    <property type="match status" value="2"/>
</dbReference>
<dbReference type="InterPro" id="IPR015943">
    <property type="entry name" value="WD40/YVTN_repeat-like_dom_sf"/>
</dbReference>
<organism evidence="5 6">
    <name type="scientific">Symbiodinium necroappetens</name>
    <dbReference type="NCBI Taxonomy" id="1628268"/>
    <lineage>
        <taxon>Eukaryota</taxon>
        <taxon>Sar</taxon>
        <taxon>Alveolata</taxon>
        <taxon>Dinophyceae</taxon>
        <taxon>Suessiales</taxon>
        <taxon>Symbiodiniaceae</taxon>
        <taxon>Symbiodinium</taxon>
    </lineage>
</organism>
<dbReference type="PROSITE" id="PS50294">
    <property type="entry name" value="WD_REPEATS_REGION"/>
    <property type="match status" value="1"/>
</dbReference>
<feature type="repeat" description="WD" evidence="3">
    <location>
        <begin position="563"/>
        <end position="604"/>
    </location>
</feature>
<keyword evidence="1 3" id="KW-0853">WD repeat</keyword>
<reference evidence="5" key="1">
    <citation type="submission" date="2021-02" db="EMBL/GenBank/DDBJ databases">
        <authorList>
            <person name="Dougan E. K."/>
            <person name="Rhodes N."/>
            <person name="Thang M."/>
            <person name="Chan C."/>
        </authorList>
    </citation>
    <scope>NUCLEOTIDE SEQUENCE</scope>
</reference>
<feature type="compositionally biased region" description="Low complexity" evidence="4">
    <location>
        <begin position="7"/>
        <end position="19"/>
    </location>
</feature>
<dbReference type="SMART" id="SM00320">
    <property type="entry name" value="WD40"/>
    <property type="match status" value="5"/>
</dbReference>
<dbReference type="InterPro" id="IPR019775">
    <property type="entry name" value="WD40_repeat_CS"/>
</dbReference>
<keyword evidence="6" id="KW-1185">Reference proteome</keyword>
<name>A0A812SXI5_9DINO</name>
<dbReference type="PROSITE" id="PS50082">
    <property type="entry name" value="WD_REPEATS_2"/>
    <property type="match status" value="2"/>
</dbReference>
<evidence type="ECO:0000313" key="5">
    <source>
        <dbReference type="EMBL" id="CAE7506148.1"/>
    </source>
</evidence>
<evidence type="ECO:0000313" key="6">
    <source>
        <dbReference type="Proteomes" id="UP000601435"/>
    </source>
</evidence>
<evidence type="ECO:0000256" key="1">
    <source>
        <dbReference type="ARBA" id="ARBA00022574"/>
    </source>
</evidence>